<dbReference type="EMBL" id="JAPUFD010000017">
    <property type="protein sequence ID" value="MDI1492116.1"/>
    <property type="molecule type" value="Genomic_DNA"/>
</dbReference>
<reference evidence="2" key="1">
    <citation type="journal article" date="2023" name="Genome Biol. Evol.">
        <title>First Whole Genome Sequence and Flow Cytometry Genome Size Data for the Lichen-Forming Fungus Ramalina farinacea (Ascomycota).</title>
        <authorList>
            <person name="Llewellyn T."/>
            <person name="Mian S."/>
            <person name="Hill R."/>
            <person name="Leitch I.J."/>
            <person name="Gaya E."/>
        </authorList>
    </citation>
    <scope>NUCLEOTIDE SEQUENCE</scope>
    <source>
        <strain evidence="2">LIQ254RAFAR</strain>
    </source>
</reference>
<name>A0AA43QVK8_9LECA</name>
<feature type="region of interest" description="Disordered" evidence="1">
    <location>
        <begin position="1"/>
        <end position="60"/>
    </location>
</feature>
<accession>A0AA43QVK8</accession>
<dbReference type="Gene3D" id="1.10.510.10">
    <property type="entry name" value="Transferase(Phosphotransferase) domain 1"/>
    <property type="match status" value="1"/>
</dbReference>
<evidence type="ECO:0000313" key="3">
    <source>
        <dbReference type="Proteomes" id="UP001161017"/>
    </source>
</evidence>
<protein>
    <submittedName>
        <fullName evidence="2">Uncharacterized protein</fullName>
    </submittedName>
</protein>
<dbReference type="Proteomes" id="UP001161017">
    <property type="component" value="Unassembled WGS sequence"/>
</dbReference>
<evidence type="ECO:0000256" key="1">
    <source>
        <dbReference type="SAM" id="MobiDB-lite"/>
    </source>
</evidence>
<keyword evidence="3" id="KW-1185">Reference proteome</keyword>
<sequence length="341" mass="39029">MQSSDDGPSGLTRRRTPSDSDDDEPAIPDTPTQRGQVTKYGHPSKQSTDTSQSNQQRQEQQQRQYCTHACLFGLTHRLPLDTQCPNIVAHRGQGTSLNHVLTQLQLVEAFREQLGHDLVTGVKKLNLNGRRGSLFRLELLSHGYVVVAKACISIFADEFRKEGQVYERLESLQGDVVPVYLGNLDMINPWIEMHYSFTHMLLMSYAGRDIQKHEGIDIERYAGPYVARCAELGVFNNDLHSGNVLWNEERRSVMFIDLGEVTLFEPPAKSAEVAEKTAILAPRRILQELEVNAAQIPDLSSEARSEKRKWVFTEEVRQEYLAKQRERKAQRFCEHMRWFCD</sequence>
<proteinExistence type="predicted"/>
<dbReference type="SUPFAM" id="SSF56112">
    <property type="entry name" value="Protein kinase-like (PK-like)"/>
    <property type="match status" value="1"/>
</dbReference>
<feature type="compositionally biased region" description="Low complexity" evidence="1">
    <location>
        <begin position="51"/>
        <end position="60"/>
    </location>
</feature>
<comment type="caution">
    <text evidence="2">The sequence shown here is derived from an EMBL/GenBank/DDBJ whole genome shotgun (WGS) entry which is preliminary data.</text>
</comment>
<gene>
    <name evidence="2" type="ORF">OHK93_003328</name>
</gene>
<organism evidence="2 3">
    <name type="scientific">Ramalina farinacea</name>
    <dbReference type="NCBI Taxonomy" id="258253"/>
    <lineage>
        <taxon>Eukaryota</taxon>
        <taxon>Fungi</taxon>
        <taxon>Dikarya</taxon>
        <taxon>Ascomycota</taxon>
        <taxon>Pezizomycotina</taxon>
        <taxon>Lecanoromycetes</taxon>
        <taxon>OSLEUM clade</taxon>
        <taxon>Lecanoromycetidae</taxon>
        <taxon>Lecanorales</taxon>
        <taxon>Lecanorineae</taxon>
        <taxon>Ramalinaceae</taxon>
        <taxon>Ramalina</taxon>
    </lineage>
</organism>
<dbReference type="InterPro" id="IPR011009">
    <property type="entry name" value="Kinase-like_dom_sf"/>
</dbReference>
<dbReference type="AlphaFoldDB" id="A0AA43QVK8"/>
<evidence type="ECO:0000313" key="2">
    <source>
        <dbReference type="EMBL" id="MDI1492116.1"/>
    </source>
</evidence>